<proteinExistence type="predicted"/>
<feature type="signal peptide" evidence="2">
    <location>
        <begin position="1"/>
        <end position="36"/>
    </location>
</feature>
<evidence type="ECO:0000313" key="3">
    <source>
        <dbReference type="EMBL" id="SFE66854.1"/>
    </source>
</evidence>
<dbReference type="AlphaFoldDB" id="A0A1I2CF13"/>
<dbReference type="STRING" id="1177982.SAMN04489711_10450"/>
<keyword evidence="4" id="KW-1185">Reference proteome</keyword>
<dbReference type="EMBL" id="FONX01000004">
    <property type="protein sequence ID" value="SFE66854.1"/>
    <property type="molecule type" value="Genomic_DNA"/>
</dbReference>
<dbReference type="GO" id="GO:0055085">
    <property type="term" value="P:transmembrane transport"/>
    <property type="evidence" value="ECO:0007669"/>
    <property type="project" value="TreeGrafter"/>
</dbReference>
<dbReference type="GO" id="GO:0009279">
    <property type="term" value="C:cell outer membrane"/>
    <property type="evidence" value="ECO:0007669"/>
    <property type="project" value="UniProtKB-SubCell"/>
</dbReference>
<accession>A0A1I2CF13</accession>
<dbReference type="Proteomes" id="UP000199119">
    <property type="component" value="Unassembled WGS sequence"/>
</dbReference>
<comment type="subcellular location">
    <subcellularLocation>
        <location evidence="1">Cell outer membrane</location>
    </subcellularLocation>
</comment>
<dbReference type="InterPro" id="IPR005618">
    <property type="entry name" value="OMPW"/>
</dbReference>
<dbReference type="Pfam" id="PF03922">
    <property type="entry name" value="OmpW"/>
    <property type="match status" value="1"/>
</dbReference>
<dbReference type="PANTHER" id="PTHR36920">
    <property type="match status" value="1"/>
</dbReference>
<evidence type="ECO:0000313" key="4">
    <source>
        <dbReference type="Proteomes" id="UP000199119"/>
    </source>
</evidence>
<name>A0A1I2CF13_9BURK</name>
<dbReference type="InterPro" id="IPR011250">
    <property type="entry name" value="OMP/PagP_B-barrel"/>
</dbReference>
<organism evidence="3 4">
    <name type="scientific">Paracidovorax wautersii</name>
    <dbReference type="NCBI Taxonomy" id="1177982"/>
    <lineage>
        <taxon>Bacteria</taxon>
        <taxon>Pseudomonadati</taxon>
        <taxon>Pseudomonadota</taxon>
        <taxon>Betaproteobacteria</taxon>
        <taxon>Burkholderiales</taxon>
        <taxon>Comamonadaceae</taxon>
        <taxon>Paracidovorax</taxon>
    </lineage>
</organism>
<dbReference type="Gene3D" id="2.40.160.20">
    <property type="match status" value="1"/>
</dbReference>
<dbReference type="PANTHER" id="PTHR36920:SF1">
    <property type="entry name" value="OUTER MEMBRANE PROTEIN W"/>
    <property type="match status" value="1"/>
</dbReference>
<evidence type="ECO:0000256" key="2">
    <source>
        <dbReference type="SAM" id="SignalP"/>
    </source>
</evidence>
<dbReference type="SUPFAM" id="SSF56925">
    <property type="entry name" value="OMPA-like"/>
    <property type="match status" value="1"/>
</dbReference>
<sequence>MRSRGSSPVNRNEFRMKKTWLALAVLCSLASSAAFAQDAAEGRWMVRARAVHLDSVNKDSTGLGLSINDKVLPEVDFTYFFSPNIAAELILTVPQKQDIRADGLGKIGTLKHLPPALLAQYHFTQFNGFKPYVGAGINYTRFSSVRFNPAVQAALSPTIDKSSWGAALQVGVDIPLSKNLYLNFDVKKVFIETDVFSAGNKVGTLKINPVLAGVGLGWRF</sequence>
<evidence type="ECO:0000256" key="1">
    <source>
        <dbReference type="ARBA" id="ARBA00004442"/>
    </source>
</evidence>
<feature type="chain" id="PRO_5011446944" evidence="2">
    <location>
        <begin position="37"/>
        <end position="220"/>
    </location>
</feature>
<protein>
    <submittedName>
        <fullName evidence="3">Outer membrane protein</fullName>
    </submittedName>
</protein>
<keyword evidence="2" id="KW-0732">Signal</keyword>
<gene>
    <name evidence="3" type="ORF">SAMN04489711_10450</name>
</gene>
<reference evidence="4" key="1">
    <citation type="submission" date="2016-10" db="EMBL/GenBank/DDBJ databases">
        <authorList>
            <person name="Varghese N."/>
            <person name="Submissions S."/>
        </authorList>
    </citation>
    <scope>NUCLEOTIDE SEQUENCE [LARGE SCALE GENOMIC DNA]</scope>
    <source>
        <strain evidence="4">DSM 27981</strain>
    </source>
</reference>